<gene>
    <name evidence="1" type="ORF">HDG69_000244</name>
</gene>
<protein>
    <submittedName>
        <fullName evidence="1">Phosphoglycerate mutase</fullName>
        <ecNumber evidence="1">5.4.2.12</ecNumber>
    </submittedName>
</protein>
<dbReference type="EC" id="5.4.2.12" evidence="1"/>
<organism evidence="1 2">
    <name type="scientific">Isoptericola halotolerans</name>
    <dbReference type="NCBI Taxonomy" id="300560"/>
    <lineage>
        <taxon>Bacteria</taxon>
        <taxon>Bacillati</taxon>
        <taxon>Actinomycetota</taxon>
        <taxon>Actinomycetes</taxon>
        <taxon>Micrococcales</taxon>
        <taxon>Promicromonosporaceae</taxon>
        <taxon>Isoptericola</taxon>
    </lineage>
</organism>
<dbReference type="InterPro" id="IPR050275">
    <property type="entry name" value="PGM_Phosphatase"/>
</dbReference>
<evidence type="ECO:0000313" key="2">
    <source>
        <dbReference type="Proteomes" id="UP000757540"/>
    </source>
</evidence>
<dbReference type="EMBL" id="JABEZU010000001">
    <property type="protein sequence ID" value="NOV95691.1"/>
    <property type="molecule type" value="Genomic_DNA"/>
</dbReference>
<dbReference type="PANTHER" id="PTHR48100:SF15">
    <property type="entry name" value="SEDOHEPTULOSE 1,7-BISPHOSPHATASE"/>
    <property type="match status" value="1"/>
</dbReference>
<comment type="caution">
    <text evidence="1">The sequence shown here is derived from an EMBL/GenBank/DDBJ whole genome shotgun (WGS) entry which is preliminary data.</text>
</comment>
<reference evidence="1 2" key="1">
    <citation type="submission" date="2020-05" db="EMBL/GenBank/DDBJ databases">
        <title>Genomic Encyclopedia of Type Strains, Phase III (KMG-III): the genomes of soil and plant-associated and newly described type strains.</title>
        <authorList>
            <person name="Whitman W."/>
        </authorList>
    </citation>
    <scope>NUCLEOTIDE SEQUENCE [LARGE SCALE GENOMIC DNA]</scope>
    <source>
        <strain evidence="1 2">KCTC 19046</strain>
    </source>
</reference>
<sequence length="207" mass="21887">MDLPPSDTPRLVLLRHGQTLWSSAGKHTGRTDLDLTADGEREAQGARRRLAGLSPAAVYCSPLLRARRTAELAGFADAVVDPDLAEWDYGPVEGRTSAEVSRALGRDYEIFRDGVDVLPVGDAGPGELLADVRARADRFVARARATLDDGGTVLAVAHGHLLRVLATAWLDVDPSFGARLELGTAAVCSLGTSHGLATIEAWNLVAG</sequence>
<dbReference type="InterPro" id="IPR029033">
    <property type="entry name" value="His_PPase_superfam"/>
</dbReference>
<accession>A0ABX1ZYZ3</accession>
<dbReference type="SMART" id="SM00855">
    <property type="entry name" value="PGAM"/>
    <property type="match status" value="1"/>
</dbReference>
<dbReference type="InterPro" id="IPR013078">
    <property type="entry name" value="His_Pase_superF_clade-1"/>
</dbReference>
<dbReference type="RefSeq" id="WP_171781963.1">
    <property type="nucleotide sequence ID" value="NZ_BAAAML010000002.1"/>
</dbReference>
<keyword evidence="2" id="KW-1185">Reference proteome</keyword>
<dbReference type="CDD" id="cd07067">
    <property type="entry name" value="HP_PGM_like"/>
    <property type="match status" value="1"/>
</dbReference>
<keyword evidence="1" id="KW-0413">Isomerase</keyword>
<dbReference type="PANTHER" id="PTHR48100">
    <property type="entry name" value="BROAD-SPECIFICITY PHOSPHATASE YOR283W-RELATED"/>
    <property type="match status" value="1"/>
</dbReference>
<dbReference type="Pfam" id="PF00300">
    <property type="entry name" value="His_Phos_1"/>
    <property type="match status" value="1"/>
</dbReference>
<dbReference type="SUPFAM" id="SSF53254">
    <property type="entry name" value="Phosphoglycerate mutase-like"/>
    <property type="match status" value="1"/>
</dbReference>
<dbReference type="Proteomes" id="UP000757540">
    <property type="component" value="Unassembled WGS sequence"/>
</dbReference>
<proteinExistence type="predicted"/>
<dbReference type="GO" id="GO:0004619">
    <property type="term" value="F:phosphoglycerate mutase activity"/>
    <property type="evidence" value="ECO:0007669"/>
    <property type="project" value="UniProtKB-EC"/>
</dbReference>
<dbReference type="Gene3D" id="3.40.50.1240">
    <property type="entry name" value="Phosphoglycerate mutase-like"/>
    <property type="match status" value="1"/>
</dbReference>
<evidence type="ECO:0000313" key="1">
    <source>
        <dbReference type="EMBL" id="NOV95691.1"/>
    </source>
</evidence>
<name>A0ABX1ZYZ3_9MICO</name>